<dbReference type="InterPro" id="IPR014347">
    <property type="entry name" value="Tautomerase/MIF_sf"/>
</dbReference>
<evidence type="ECO:0000313" key="1">
    <source>
        <dbReference type="EMBL" id="GGI14751.1"/>
    </source>
</evidence>
<gene>
    <name evidence="1" type="ORF">GCM10007380_24520</name>
</gene>
<dbReference type="Gene3D" id="3.30.429.10">
    <property type="entry name" value="Macrophage Migration Inhibitory Factor"/>
    <property type="match status" value="1"/>
</dbReference>
<dbReference type="AlphaFoldDB" id="A0A8J3F2Q4"/>
<sequence length="110" mass="12812">MPQLLFRGFNVEDICQISKPLVDELAEICDCGTDNFILECLHSTSIFDGKVIETFPFIEVKWFERGLETRDLFSTSIAKYIQSLEIPEFEIAFSTFREDSYYVNGKRCFD</sequence>
<proteinExistence type="predicted"/>
<reference evidence="2" key="1">
    <citation type="journal article" date="2019" name="Int. J. Syst. Evol. Microbiol.">
        <title>The Global Catalogue of Microorganisms (GCM) 10K type strain sequencing project: providing services to taxonomists for standard genome sequencing and annotation.</title>
        <authorList>
            <consortium name="The Broad Institute Genomics Platform"/>
            <consortium name="The Broad Institute Genome Sequencing Center for Infectious Disease"/>
            <person name="Wu L."/>
            <person name="Ma J."/>
        </authorList>
    </citation>
    <scope>NUCLEOTIDE SEQUENCE [LARGE SCALE GENOMIC DNA]</scope>
    <source>
        <strain evidence="2">CGMCC 1.14993</strain>
    </source>
</reference>
<dbReference type="RefSeq" id="WP_088000079.1">
    <property type="nucleotide sequence ID" value="NZ_BMHB01000001.1"/>
</dbReference>
<keyword evidence="2" id="KW-1185">Reference proteome</keyword>
<evidence type="ECO:0008006" key="3">
    <source>
        <dbReference type="Google" id="ProtNLM"/>
    </source>
</evidence>
<dbReference type="InterPro" id="IPR015017">
    <property type="entry name" value="DUF1904"/>
</dbReference>
<accession>A0A8J3F2Q4</accession>
<dbReference type="Proteomes" id="UP000626244">
    <property type="component" value="Unassembled WGS sequence"/>
</dbReference>
<dbReference type="Pfam" id="PF08921">
    <property type="entry name" value="DUF1904"/>
    <property type="match status" value="1"/>
</dbReference>
<organism evidence="1 2">
    <name type="scientific">Gottfriedia solisilvae</name>
    <dbReference type="NCBI Taxonomy" id="1516104"/>
    <lineage>
        <taxon>Bacteria</taxon>
        <taxon>Bacillati</taxon>
        <taxon>Bacillota</taxon>
        <taxon>Bacilli</taxon>
        <taxon>Bacillales</taxon>
        <taxon>Bacillaceae</taxon>
        <taxon>Gottfriedia</taxon>
    </lineage>
</organism>
<protein>
    <recommendedName>
        <fullName evidence="3">DUF1904 family protein</fullName>
    </recommendedName>
</protein>
<dbReference type="SUPFAM" id="SSF55331">
    <property type="entry name" value="Tautomerase/MIF"/>
    <property type="match status" value="1"/>
</dbReference>
<dbReference type="EMBL" id="BMHB01000001">
    <property type="protein sequence ID" value="GGI14751.1"/>
    <property type="molecule type" value="Genomic_DNA"/>
</dbReference>
<name>A0A8J3F2Q4_9BACI</name>
<dbReference type="OrthoDB" id="5587545at2"/>
<evidence type="ECO:0000313" key="2">
    <source>
        <dbReference type="Proteomes" id="UP000626244"/>
    </source>
</evidence>
<comment type="caution">
    <text evidence="1">The sequence shown here is derived from an EMBL/GenBank/DDBJ whole genome shotgun (WGS) entry which is preliminary data.</text>
</comment>